<protein>
    <submittedName>
        <fullName evidence="1">Uncharacterized protein</fullName>
    </submittedName>
</protein>
<name>A0A0B7BLB2_9EUPU</name>
<reference evidence="1" key="1">
    <citation type="submission" date="2014-12" db="EMBL/GenBank/DDBJ databases">
        <title>Insight into the proteome of Arion vulgaris.</title>
        <authorList>
            <person name="Aradska J."/>
            <person name="Bulat T."/>
            <person name="Smidak R."/>
            <person name="Sarate P."/>
            <person name="Gangsoo J."/>
            <person name="Sialana F."/>
            <person name="Bilban M."/>
            <person name="Lubec G."/>
        </authorList>
    </citation>
    <scope>NUCLEOTIDE SEQUENCE</scope>
    <source>
        <tissue evidence="1">Skin</tissue>
    </source>
</reference>
<evidence type="ECO:0000313" key="1">
    <source>
        <dbReference type="EMBL" id="CEK93141.1"/>
    </source>
</evidence>
<dbReference type="AlphaFoldDB" id="A0A0B7BLB2"/>
<sequence length="50" mass="5865">MHIVLDCTRDTLIVKVRYMLDILSLRSRHEIVQTICAGYCESKTFTAQEY</sequence>
<organism evidence="1">
    <name type="scientific">Arion vulgaris</name>
    <dbReference type="NCBI Taxonomy" id="1028688"/>
    <lineage>
        <taxon>Eukaryota</taxon>
        <taxon>Metazoa</taxon>
        <taxon>Spiralia</taxon>
        <taxon>Lophotrochozoa</taxon>
        <taxon>Mollusca</taxon>
        <taxon>Gastropoda</taxon>
        <taxon>Heterobranchia</taxon>
        <taxon>Euthyneura</taxon>
        <taxon>Panpulmonata</taxon>
        <taxon>Eupulmonata</taxon>
        <taxon>Stylommatophora</taxon>
        <taxon>Helicina</taxon>
        <taxon>Arionoidea</taxon>
        <taxon>Arionidae</taxon>
        <taxon>Arion</taxon>
    </lineage>
</organism>
<gene>
    <name evidence="1" type="primary">ORF192313</name>
</gene>
<accession>A0A0B7BLB2</accession>
<proteinExistence type="predicted"/>
<dbReference type="EMBL" id="HACG01046276">
    <property type="protein sequence ID" value="CEK93141.1"/>
    <property type="molecule type" value="Transcribed_RNA"/>
</dbReference>